<evidence type="ECO:0000313" key="5">
    <source>
        <dbReference type="Proteomes" id="UP000682403"/>
    </source>
</evidence>
<dbReference type="SMART" id="SM00563">
    <property type="entry name" value="PlsC"/>
    <property type="match status" value="1"/>
</dbReference>
<sequence>MIEASKSKWFDFGFSQYTKRLFKHHFKGIYIHTEENLPLKALWCANHSTWWDGLVLHYINRTVLRQDFNIMMHEKGLKDFPYFRRLGAFSVNRENPRDIIQSIKYGGSLLKEGKSVAIFPQGDERHLEQRPLEFLSGIIAMAEISPETPILPIALYYSFGSEKKQELYIAIGEPISYLDLGGSRKEKTRILEDLFTAGLDELKRKVISRDTNDFLNVL</sequence>
<keyword evidence="1" id="KW-0808">Transferase</keyword>
<dbReference type="GO" id="GO:0016746">
    <property type="term" value="F:acyltransferase activity"/>
    <property type="evidence" value="ECO:0007669"/>
    <property type="project" value="UniProtKB-KW"/>
</dbReference>
<dbReference type="Proteomes" id="UP000682403">
    <property type="component" value="Unassembled WGS sequence"/>
</dbReference>
<gene>
    <name evidence="4" type="ORF">J9317_06055</name>
</gene>
<evidence type="ECO:0000313" key="4">
    <source>
        <dbReference type="EMBL" id="MBS2968321.1"/>
    </source>
</evidence>
<protein>
    <submittedName>
        <fullName evidence="4">Lysophospholipid acyltransferase family protein</fullName>
    </submittedName>
</protein>
<accession>A0ABS5LC64</accession>
<evidence type="ECO:0000259" key="3">
    <source>
        <dbReference type="SMART" id="SM00563"/>
    </source>
</evidence>
<keyword evidence="5" id="KW-1185">Reference proteome</keyword>
<comment type="caution">
    <text evidence="4">The sequence shown here is derived from an EMBL/GenBank/DDBJ whole genome shotgun (WGS) entry which is preliminary data.</text>
</comment>
<dbReference type="EMBL" id="JAGVRK010000001">
    <property type="protein sequence ID" value="MBS2968321.1"/>
    <property type="molecule type" value="Genomic_DNA"/>
</dbReference>
<dbReference type="RefSeq" id="WP_211557029.1">
    <property type="nucleotide sequence ID" value="NZ_JAGVRK010000001.1"/>
</dbReference>
<dbReference type="CDD" id="cd06551">
    <property type="entry name" value="LPLAT"/>
    <property type="match status" value="1"/>
</dbReference>
<keyword evidence="2 4" id="KW-0012">Acyltransferase</keyword>
<dbReference type="Pfam" id="PF01553">
    <property type="entry name" value="Acyltransferase"/>
    <property type="match status" value="1"/>
</dbReference>
<dbReference type="SUPFAM" id="SSF69593">
    <property type="entry name" value="Glycerol-3-phosphate (1)-acyltransferase"/>
    <property type="match status" value="1"/>
</dbReference>
<proteinExistence type="predicted"/>
<feature type="domain" description="Phospholipid/glycerol acyltransferase" evidence="3">
    <location>
        <begin position="41"/>
        <end position="158"/>
    </location>
</feature>
<evidence type="ECO:0000256" key="1">
    <source>
        <dbReference type="ARBA" id="ARBA00022679"/>
    </source>
</evidence>
<organism evidence="4 5">
    <name type="scientific">Metabacillus flavus</name>
    <dbReference type="NCBI Taxonomy" id="2823519"/>
    <lineage>
        <taxon>Bacteria</taxon>
        <taxon>Bacillati</taxon>
        <taxon>Bacillota</taxon>
        <taxon>Bacilli</taxon>
        <taxon>Bacillales</taxon>
        <taxon>Bacillaceae</taxon>
        <taxon>Metabacillus</taxon>
    </lineage>
</organism>
<dbReference type="PANTHER" id="PTHR10434:SF11">
    <property type="entry name" value="1-ACYL-SN-GLYCEROL-3-PHOSPHATE ACYLTRANSFERASE"/>
    <property type="match status" value="1"/>
</dbReference>
<reference evidence="4 5" key="1">
    <citation type="submission" date="2021-04" db="EMBL/GenBank/DDBJ databases">
        <title>Metabacillus sp. strain KIGAM252 whole genome sequence.</title>
        <authorList>
            <person name="Seo M.-J."/>
            <person name="Cho E.-S."/>
            <person name="Hwang C.Y."/>
            <person name="Yoon D.J."/>
        </authorList>
    </citation>
    <scope>NUCLEOTIDE SEQUENCE [LARGE SCALE GENOMIC DNA]</scope>
    <source>
        <strain evidence="4 5">KIGAM252</strain>
    </source>
</reference>
<evidence type="ECO:0000256" key="2">
    <source>
        <dbReference type="ARBA" id="ARBA00023315"/>
    </source>
</evidence>
<name>A0ABS5LC64_9BACI</name>
<dbReference type="InterPro" id="IPR002123">
    <property type="entry name" value="Plipid/glycerol_acylTrfase"/>
</dbReference>
<dbReference type="PANTHER" id="PTHR10434">
    <property type="entry name" value="1-ACYL-SN-GLYCEROL-3-PHOSPHATE ACYLTRANSFERASE"/>
    <property type="match status" value="1"/>
</dbReference>